<proteinExistence type="predicted"/>
<sequence length="83" mass="8886">MASSQKVFCLLVHAPLEKPCWQELFFGEVGVPFFSCNGGEFEGMFVGVGARRRDSASRADLANLVNILCLKAAMDGAKGCDNG</sequence>
<dbReference type="Proteomes" id="UP001164250">
    <property type="component" value="Chromosome 11"/>
</dbReference>
<name>A0ACC1ABC0_9ROSI</name>
<evidence type="ECO:0000313" key="2">
    <source>
        <dbReference type="Proteomes" id="UP001164250"/>
    </source>
</evidence>
<gene>
    <name evidence="1" type="ORF">Patl1_29535</name>
</gene>
<accession>A0ACC1ABC0</accession>
<reference evidence="2" key="1">
    <citation type="journal article" date="2023" name="G3 (Bethesda)">
        <title>Genome assembly and association tests identify interacting loci associated with vigor, precocity, and sex in interspecific pistachio rootstocks.</title>
        <authorList>
            <person name="Palmer W."/>
            <person name="Jacygrad E."/>
            <person name="Sagayaradj S."/>
            <person name="Cavanaugh K."/>
            <person name="Han R."/>
            <person name="Bertier L."/>
            <person name="Beede B."/>
            <person name="Kafkas S."/>
            <person name="Golino D."/>
            <person name="Preece J."/>
            <person name="Michelmore R."/>
        </authorList>
    </citation>
    <scope>NUCLEOTIDE SEQUENCE [LARGE SCALE GENOMIC DNA]</scope>
</reference>
<comment type="caution">
    <text evidence="1">The sequence shown here is derived from an EMBL/GenBank/DDBJ whole genome shotgun (WGS) entry which is preliminary data.</text>
</comment>
<keyword evidence="2" id="KW-1185">Reference proteome</keyword>
<dbReference type="EMBL" id="CM047907">
    <property type="protein sequence ID" value="KAJ0084332.1"/>
    <property type="molecule type" value="Genomic_DNA"/>
</dbReference>
<protein>
    <submittedName>
        <fullName evidence="1">Uncharacterized protein</fullName>
    </submittedName>
</protein>
<evidence type="ECO:0000313" key="1">
    <source>
        <dbReference type="EMBL" id="KAJ0084332.1"/>
    </source>
</evidence>
<organism evidence="1 2">
    <name type="scientific">Pistacia atlantica</name>
    <dbReference type="NCBI Taxonomy" id="434234"/>
    <lineage>
        <taxon>Eukaryota</taxon>
        <taxon>Viridiplantae</taxon>
        <taxon>Streptophyta</taxon>
        <taxon>Embryophyta</taxon>
        <taxon>Tracheophyta</taxon>
        <taxon>Spermatophyta</taxon>
        <taxon>Magnoliopsida</taxon>
        <taxon>eudicotyledons</taxon>
        <taxon>Gunneridae</taxon>
        <taxon>Pentapetalae</taxon>
        <taxon>rosids</taxon>
        <taxon>malvids</taxon>
        <taxon>Sapindales</taxon>
        <taxon>Anacardiaceae</taxon>
        <taxon>Pistacia</taxon>
    </lineage>
</organism>